<dbReference type="OrthoDB" id="362334at2759"/>
<feature type="compositionally biased region" description="Basic and acidic residues" evidence="1">
    <location>
        <begin position="763"/>
        <end position="776"/>
    </location>
</feature>
<dbReference type="KEGG" id="tan:TA20870"/>
<evidence type="ECO:0000256" key="1">
    <source>
        <dbReference type="SAM" id="MobiDB-lite"/>
    </source>
</evidence>
<keyword evidence="2" id="KW-0732">Signal</keyword>
<name>Q4UGY1_THEAN</name>
<protein>
    <recommendedName>
        <fullName evidence="5">SfiI-subtelomeric related protein family member</fullName>
    </recommendedName>
</protein>
<feature type="compositionally biased region" description="Basic and acidic residues" evidence="1">
    <location>
        <begin position="786"/>
        <end position="801"/>
    </location>
</feature>
<keyword evidence="4" id="KW-1185">Reference proteome</keyword>
<accession>Q4UGY1</accession>
<dbReference type="InterPro" id="IPR007480">
    <property type="entry name" value="DUF529"/>
</dbReference>
<evidence type="ECO:0000313" key="4">
    <source>
        <dbReference type="Proteomes" id="UP000001950"/>
    </source>
</evidence>
<feature type="compositionally biased region" description="Low complexity" evidence="1">
    <location>
        <begin position="147"/>
        <end position="172"/>
    </location>
</feature>
<evidence type="ECO:0008006" key="5">
    <source>
        <dbReference type="Google" id="ProtNLM"/>
    </source>
</evidence>
<feature type="compositionally biased region" description="Basic and acidic residues" evidence="1">
    <location>
        <begin position="628"/>
        <end position="646"/>
    </location>
</feature>
<dbReference type="GeneID" id="3863812"/>
<feature type="compositionally biased region" description="Basic and acidic residues" evidence="1">
    <location>
        <begin position="720"/>
        <end position="734"/>
    </location>
</feature>
<feature type="chain" id="PRO_5004245416" description="SfiI-subtelomeric related protein family member" evidence="2">
    <location>
        <begin position="23"/>
        <end position="925"/>
    </location>
</feature>
<dbReference type="InParanoid" id="Q4UGY1"/>
<dbReference type="EMBL" id="CR940347">
    <property type="protein sequence ID" value="CAI73658.1"/>
    <property type="molecule type" value="Genomic_DNA"/>
</dbReference>
<reference evidence="3 4" key="1">
    <citation type="journal article" date="2005" name="Science">
        <title>Genome of the host-cell transforming parasite Theileria annulata compared with T. parva.</title>
        <authorList>
            <person name="Pain A."/>
            <person name="Renauld H."/>
            <person name="Berriman M."/>
            <person name="Murphy L."/>
            <person name="Yeats C.A."/>
            <person name="Weir W."/>
            <person name="Kerhornou A."/>
            <person name="Aslett M."/>
            <person name="Bishop R."/>
            <person name="Bouchier C."/>
            <person name="Cochet M."/>
            <person name="Coulson R.M.R."/>
            <person name="Cronin A."/>
            <person name="de Villiers E.P."/>
            <person name="Fraser A."/>
            <person name="Fosker N."/>
            <person name="Gardner M."/>
            <person name="Goble A."/>
            <person name="Griffiths-Jones S."/>
            <person name="Harris D.E."/>
            <person name="Katzer F."/>
            <person name="Larke N."/>
            <person name="Lord A."/>
            <person name="Maser P."/>
            <person name="McKellar S."/>
            <person name="Mooney P."/>
            <person name="Morton F."/>
            <person name="Nene V."/>
            <person name="O'Neil S."/>
            <person name="Price C."/>
            <person name="Quail M.A."/>
            <person name="Rabbinowitsch E."/>
            <person name="Rawlings N.D."/>
            <person name="Rutter S."/>
            <person name="Saunders D."/>
            <person name="Seeger K."/>
            <person name="Shah T."/>
            <person name="Squares R."/>
            <person name="Squares S."/>
            <person name="Tivey A."/>
            <person name="Walker A.R."/>
            <person name="Woodward J."/>
            <person name="Dobbelaere D.A.E."/>
            <person name="Langsley G."/>
            <person name="Rajandream M.A."/>
            <person name="McKeever D."/>
            <person name="Shiels B."/>
            <person name="Tait A."/>
            <person name="Barrell B.G."/>
            <person name="Hall N."/>
        </authorList>
    </citation>
    <scope>NUCLEOTIDE SEQUENCE [LARGE SCALE GENOMIC DNA]</scope>
    <source>
        <strain evidence="4">Ankara</strain>
    </source>
</reference>
<feature type="signal peptide" evidence="2">
    <location>
        <begin position="1"/>
        <end position="22"/>
    </location>
</feature>
<feature type="region of interest" description="Disordered" evidence="1">
    <location>
        <begin position="706"/>
        <end position="740"/>
    </location>
</feature>
<organism evidence="3 4">
    <name type="scientific">Theileria annulata</name>
    <dbReference type="NCBI Taxonomy" id="5874"/>
    <lineage>
        <taxon>Eukaryota</taxon>
        <taxon>Sar</taxon>
        <taxon>Alveolata</taxon>
        <taxon>Apicomplexa</taxon>
        <taxon>Aconoidasida</taxon>
        <taxon>Piroplasmida</taxon>
        <taxon>Theileriidae</taxon>
        <taxon>Theileria</taxon>
    </lineage>
</organism>
<dbReference type="AlphaFoldDB" id="Q4UGY1"/>
<dbReference type="VEuPathDB" id="PiroplasmaDB:TA20870"/>
<dbReference type="eggNOG" id="ENOG502T5SE">
    <property type="taxonomic scope" value="Eukaryota"/>
</dbReference>
<feature type="region of interest" description="Disordered" evidence="1">
    <location>
        <begin position="618"/>
        <end position="646"/>
    </location>
</feature>
<dbReference type="Pfam" id="PF04385">
    <property type="entry name" value="FAINT"/>
    <property type="match status" value="3"/>
</dbReference>
<evidence type="ECO:0000256" key="2">
    <source>
        <dbReference type="SAM" id="SignalP"/>
    </source>
</evidence>
<gene>
    <name evidence="3" type="ORF">TA20870</name>
</gene>
<dbReference type="Proteomes" id="UP000001950">
    <property type="component" value="Chromosome 1"/>
</dbReference>
<sequence>MFLIVKLLLLLWLFATRPPVHSVTLELTHLDNDSSSTKLSYFVSSTMSIFDVKDDQEVDMVTFDGFKVWNCTDGAEKLQSAKVIYNEFGARFVLLTTKQKYSKLELYCYLNTLNGWVLLNSVNPFNISLLETDTKSDDTKDTVGNNDSTVVPGTSGTSTTSDTNTSDSTSSDDVGEVRVDLANVPEPPLCRRCSYVVDGILYSIHYFHSGNNYNKLFYEGKMFYQVPKGKQLAGSCTYMRNSQPIFIDLLLSKPEKSNFVYFERTESGFAKISREEFKEKLQKYKTVPTTVDLSKSYSKTYTTNNSTRFNRTRGEGISKVDCMLYTPNDGYVIRKVVDGELSVVESENDILEVRYYNLGGQKLLSMIFQEGPNFQYKYYTYFGDLGKWSPSSEYFYYKLIDEYVKSEGKYSIDLKNTLSSKYLLVQKDSFLHQLNFLPNSSSLVNAVYDHGRLIWTARKPNETCIFVWYQFQYNLLYLVSKIDGEHANYYYQKNGHSWTYIAHEEFRRRFSFIFSTNDVLDLKNNLVGFDVKENGNAFTVQPKHFHLIGKVTYGTSVVWSSSSSLKCYSAKIIYDTNATNVYLYLKDYEGNSYTKLYKTLDNDLTKLELSYSETGNLEEVGTLPTSETKVEKSENADEKLDKNKESDTVTVIPKGVDPEEVFDTVENVVDTAKVDTVVDTVDKVDTSDKVDTPKVDKVDSAVDTADTAEKLNTDTPVTEDSVKTSDEKVVEKQESNSNADQNKYQEVVVTALNTFNNVYNPETSDKPEETARHLGVDPEESLVETDTTHKEAVEKEKSDKKADVEEKELVKEVDEYLGGMLDIQKMKSTKFGDFVDARNHGLNYLLFTPRPGYPVRYLRDGFETIWKSHSKECVALSVFLKDGAPFMLELFVKCSVEVSRHFFQLKHNRWQPIRSHEYDILTNSL</sequence>
<dbReference type="OMA" id="SEYFYYK"/>
<feature type="region of interest" description="Disordered" evidence="1">
    <location>
        <begin position="136"/>
        <end position="174"/>
    </location>
</feature>
<evidence type="ECO:0000313" key="3">
    <source>
        <dbReference type="EMBL" id="CAI73658.1"/>
    </source>
</evidence>
<dbReference type="RefSeq" id="XP_954335.1">
    <property type="nucleotide sequence ID" value="XM_949242.1"/>
</dbReference>
<proteinExistence type="predicted"/>
<feature type="region of interest" description="Disordered" evidence="1">
    <location>
        <begin position="761"/>
        <end position="801"/>
    </location>
</feature>